<protein>
    <submittedName>
        <fullName evidence="2">Uncharacterized protein</fullName>
    </submittedName>
</protein>
<feature type="compositionally biased region" description="Basic and acidic residues" evidence="1">
    <location>
        <begin position="46"/>
        <end position="57"/>
    </location>
</feature>
<feature type="region of interest" description="Disordered" evidence="1">
    <location>
        <begin position="45"/>
        <end position="82"/>
    </location>
</feature>
<evidence type="ECO:0000313" key="2">
    <source>
        <dbReference type="EMBL" id="NEE16100.1"/>
    </source>
</evidence>
<sequence length="141" mass="14273">RLVGEILGGAAVGAVEALFGGVVGAALQGAAEPLVRRAADWAAARKPVEGQGDHEGPEGGDGVPGRVPDGSADPSEGYGDGSGRRALGLADLVALTAQIADLCGVRDRLRPEVIRVRSTLVYRPKDPQTKAAAAAPFLNSL</sequence>
<dbReference type="EMBL" id="JAAGMN010005982">
    <property type="protein sequence ID" value="NEE16100.1"/>
    <property type="molecule type" value="Genomic_DNA"/>
</dbReference>
<dbReference type="AlphaFoldDB" id="A0A6G3XEZ7"/>
<feature type="non-terminal residue" evidence="2">
    <location>
        <position position="1"/>
    </location>
</feature>
<organism evidence="2">
    <name type="scientific">Streptomyces sp. SID7499</name>
    <dbReference type="NCBI Taxonomy" id="2706086"/>
    <lineage>
        <taxon>Bacteria</taxon>
        <taxon>Bacillati</taxon>
        <taxon>Actinomycetota</taxon>
        <taxon>Actinomycetes</taxon>
        <taxon>Kitasatosporales</taxon>
        <taxon>Streptomycetaceae</taxon>
        <taxon>Streptomyces</taxon>
    </lineage>
</organism>
<evidence type="ECO:0000256" key="1">
    <source>
        <dbReference type="SAM" id="MobiDB-lite"/>
    </source>
</evidence>
<gene>
    <name evidence="2" type="ORF">G3M58_57735</name>
</gene>
<feature type="non-terminal residue" evidence="2">
    <location>
        <position position="141"/>
    </location>
</feature>
<accession>A0A6G3XEZ7</accession>
<proteinExistence type="predicted"/>
<reference evidence="2" key="1">
    <citation type="submission" date="2020-01" db="EMBL/GenBank/DDBJ databases">
        <title>Insect and environment-associated Actinomycetes.</title>
        <authorList>
            <person name="Currrie C."/>
            <person name="Chevrette M."/>
            <person name="Carlson C."/>
            <person name="Stubbendieck R."/>
            <person name="Wendt-Pienkowski E."/>
        </authorList>
    </citation>
    <scope>NUCLEOTIDE SEQUENCE</scope>
    <source>
        <strain evidence="2">SID7499</strain>
    </source>
</reference>
<name>A0A6G3XEZ7_9ACTN</name>
<comment type="caution">
    <text evidence="2">The sequence shown here is derived from an EMBL/GenBank/DDBJ whole genome shotgun (WGS) entry which is preliminary data.</text>
</comment>